<proteinExistence type="predicted"/>
<reference evidence="1" key="1">
    <citation type="journal article" date="2011" name="PLoS ONE">
        <title>Ralstonia syzygii, the Blood Disease Bacterium and some Asian R. solanacearum strains form a single genomic species despite divergent lifestyles.</title>
        <authorList>
            <person name="Remenant B."/>
            <person name="de Cambiaire J.C."/>
            <person name="Cellier G."/>
            <person name="Jacobs J.M."/>
            <person name="Mangenot S."/>
            <person name="Barbe V."/>
            <person name="Lajus A."/>
            <person name="Vallenet D."/>
            <person name="Medigue C."/>
            <person name="Fegan M."/>
            <person name="Allen C."/>
            <person name="Prior P."/>
        </authorList>
    </citation>
    <scope>NUCLEOTIDE SEQUENCE</scope>
    <source>
        <strain evidence="1">R24</strain>
    </source>
</reference>
<dbReference type="SUPFAM" id="SSF160472">
    <property type="entry name" value="NMB0513-like"/>
    <property type="match status" value="1"/>
</dbReference>
<name>G3A1J3_9RALS</name>
<dbReference type="EMBL" id="FR854086">
    <property type="protein sequence ID" value="CCA85093.1"/>
    <property type="molecule type" value="Genomic_DNA"/>
</dbReference>
<dbReference type="Gene3D" id="1.10.3510.10">
    <property type="entry name" value="NMB0513-like"/>
    <property type="match status" value="1"/>
</dbReference>
<organism evidence="1">
    <name type="scientific">Ralstonia syzygii R24</name>
    <dbReference type="NCBI Taxonomy" id="907261"/>
    <lineage>
        <taxon>Bacteria</taxon>
        <taxon>Pseudomonadati</taxon>
        <taxon>Pseudomonadota</taxon>
        <taxon>Betaproteobacteria</taxon>
        <taxon>Burkholderiales</taxon>
        <taxon>Burkholderiaceae</taxon>
        <taxon>Ralstonia</taxon>
        <taxon>Ralstonia solanacearum species complex</taxon>
    </lineage>
</organism>
<evidence type="ECO:0000313" key="1">
    <source>
        <dbReference type="EMBL" id="CCA85093.1"/>
    </source>
</evidence>
<sequence>MMSDLLSEREMGHLESELDSIVNEAYGMSMGAIWCQVDDSFTFVKRKSAFIYVIRRLLEKGRVRLGRKGKLLEGDAASLVCLLDGNWPLESEFDDNQFCTVIPYEVAGSVGLHTHYWTPGDLVWVNEAGGEVWSTDAEQ</sequence>
<dbReference type="Pfam" id="PF04591">
    <property type="entry name" value="DUF596"/>
    <property type="match status" value="1"/>
</dbReference>
<dbReference type="InterPro" id="IPR007670">
    <property type="entry name" value="DUF596"/>
</dbReference>
<accession>G3A1J3</accession>
<dbReference type="AlphaFoldDB" id="G3A1J3"/>
<dbReference type="InterPro" id="IPR023138">
    <property type="entry name" value="NMB0513-like_sf"/>
</dbReference>
<gene>
    <name evidence="1" type="ORF">RALSY_11088</name>
</gene>
<reference evidence="1" key="2">
    <citation type="submission" date="2011-04" db="EMBL/GenBank/DDBJ databases">
        <authorList>
            <person name="Genoscope - CEA"/>
        </authorList>
    </citation>
    <scope>NUCLEOTIDE SEQUENCE</scope>
    <source>
        <strain evidence="1">R24</strain>
    </source>
</reference>
<protein>
    <submittedName>
        <fullName evidence="1">Uncharacterized protein</fullName>
    </submittedName>
</protein>